<dbReference type="EMBL" id="JBAMMX010000007">
    <property type="protein sequence ID" value="KAK6936699.1"/>
    <property type="molecule type" value="Genomic_DNA"/>
</dbReference>
<keyword evidence="3" id="KW-1185">Reference proteome</keyword>
<sequence>MKKQRKKVNRVIDNGPNPAPDLPTEFKNAIAEEFRGTNIVLVILKRIFASEVRPGQNRFLVPVRQVRTEFLTEEEKRKLNNQDLSVVLIQPCLELIKMNMKTGLWPRRMGKPAVRIVEDTVGVRGAGKGKQEEEEQSIAGGNDDMASSSSSQSQEEKALGRSMSELSSENCDSESECSSDSSSGSICTRMEKAMKLKKTQEAKLMNSAISSANANSKNLDCAK</sequence>
<accession>A0AAN8VMW0</accession>
<evidence type="ECO:0000313" key="2">
    <source>
        <dbReference type="EMBL" id="KAK6936699.1"/>
    </source>
</evidence>
<dbReference type="Proteomes" id="UP001370490">
    <property type="component" value="Unassembled WGS sequence"/>
</dbReference>
<comment type="caution">
    <text evidence="2">The sequence shown here is derived from an EMBL/GenBank/DDBJ whole genome shotgun (WGS) entry which is preliminary data.</text>
</comment>
<organism evidence="2 3">
    <name type="scientific">Dillenia turbinata</name>
    <dbReference type="NCBI Taxonomy" id="194707"/>
    <lineage>
        <taxon>Eukaryota</taxon>
        <taxon>Viridiplantae</taxon>
        <taxon>Streptophyta</taxon>
        <taxon>Embryophyta</taxon>
        <taxon>Tracheophyta</taxon>
        <taxon>Spermatophyta</taxon>
        <taxon>Magnoliopsida</taxon>
        <taxon>eudicotyledons</taxon>
        <taxon>Gunneridae</taxon>
        <taxon>Pentapetalae</taxon>
        <taxon>Dilleniales</taxon>
        <taxon>Dilleniaceae</taxon>
        <taxon>Dillenia</taxon>
    </lineage>
</organism>
<proteinExistence type="predicted"/>
<evidence type="ECO:0000256" key="1">
    <source>
        <dbReference type="SAM" id="MobiDB-lite"/>
    </source>
</evidence>
<dbReference type="PANTHER" id="PTHR31541">
    <property type="entry name" value="B3 DOMAIN PLANT PROTEIN-RELATED"/>
    <property type="match status" value="1"/>
</dbReference>
<dbReference type="PANTHER" id="PTHR31541:SF25">
    <property type="entry name" value="GAMMA-GLIADIN B"/>
    <property type="match status" value="1"/>
</dbReference>
<dbReference type="InterPro" id="IPR005508">
    <property type="entry name" value="At2g31720-like"/>
</dbReference>
<protein>
    <submittedName>
        <fullName evidence="2">B3 domain-containing protein At2g31720-like</fullName>
    </submittedName>
</protein>
<dbReference type="GO" id="GO:0003677">
    <property type="term" value="F:DNA binding"/>
    <property type="evidence" value="ECO:0007669"/>
    <property type="project" value="InterPro"/>
</dbReference>
<name>A0AAN8VMW0_9MAGN</name>
<feature type="region of interest" description="Disordered" evidence="1">
    <location>
        <begin position="1"/>
        <end position="20"/>
    </location>
</feature>
<dbReference type="Pfam" id="PF03754">
    <property type="entry name" value="At2g31720-like"/>
    <property type="match status" value="1"/>
</dbReference>
<feature type="region of interest" description="Disordered" evidence="1">
    <location>
        <begin position="124"/>
        <end position="185"/>
    </location>
</feature>
<evidence type="ECO:0000313" key="3">
    <source>
        <dbReference type="Proteomes" id="UP001370490"/>
    </source>
</evidence>
<reference evidence="2 3" key="1">
    <citation type="submission" date="2023-12" db="EMBL/GenBank/DDBJ databases">
        <title>A high-quality genome assembly for Dillenia turbinata (Dilleniales).</title>
        <authorList>
            <person name="Chanderbali A."/>
        </authorList>
    </citation>
    <scope>NUCLEOTIDE SEQUENCE [LARGE SCALE GENOMIC DNA]</scope>
    <source>
        <strain evidence="2">LSX21</strain>
        <tissue evidence="2">Leaf</tissue>
    </source>
</reference>
<dbReference type="AlphaFoldDB" id="A0AAN8VMW0"/>
<gene>
    <name evidence="2" type="ORF">RJ641_033729</name>
</gene>